<evidence type="ECO:0000259" key="3">
    <source>
        <dbReference type="Pfam" id="PF01478"/>
    </source>
</evidence>
<dbReference type="Proteomes" id="UP000642144">
    <property type="component" value="Unassembled WGS sequence"/>
</dbReference>
<evidence type="ECO:0000313" key="4">
    <source>
        <dbReference type="EMBL" id="MYN30463.1"/>
    </source>
</evidence>
<keyword evidence="2" id="KW-0472">Membrane</keyword>
<dbReference type="InterPro" id="IPR050882">
    <property type="entry name" value="Prepilin_peptidase/N-MTase"/>
</dbReference>
<sequence length="196" mass="20422">MIQLPLLLLCSVLALAVWSDVRTRRIPNGLVFGGAVLGLALNTLYAPGDGLFIMPFGGLGLLWALAGLGVGLLLLLPMYILRTLGAGDVKLMAMVGAFVGPQAVIGCTVMTLLAGGVLALAVAASTGRLRPLLRNTYQMGLHALFRSLGGERVQIEAPSEASGRLPYAVAIAAGTLPYLIYGALNGHSLFDAFLQH</sequence>
<comment type="caution">
    <text evidence="4">The sequence shown here is derived from an EMBL/GenBank/DDBJ whole genome shotgun (WGS) entry which is preliminary data.</text>
</comment>
<dbReference type="RefSeq" id="WP_161058121.1">
    <property type="nucleotide sequence ID" value="NZ_WWCT01000039.1"/>
</dbReference>
<feature type="transmembrane region" description="Helical" evidence="2">
    <location>
        <begin position="101"/>
        <end position="124"/>
    </location>
</feature>
<dbReference type="EMBL" id="WWCT01000039">
    <property type="protein sequence ID" value="MYN30463.1"/>
    <property type="molecule type" value="Genomic_DNA"/>
</dbReference>
<gene>
    <name evidence="4" type="ORF">GTP69_29055</name>
</gene>
<evidence type="ECO:0000313" key="5">
    <source>
        <dbReference type="Proteomes" id="UP000642144"/>
    </source>
</evidence>
<name>A0ABW9W9X0_9BURK</name>
<proteinExistence type="inferred from homology"/>
<dbReference type="InterPro" id="IPR000045">
    <property type="entry name" value="Prepilin_IV_endopep_pep"/>
</dbReference>
<feature type="domain" description="Prepilin type IV endopeptidase peptidase" evidence="3">
    <location>
        <begin position="7"/>
        <end position="120"/>
    </location>
</feature>
<evidence type="ECO:0000256" key="2">
    <source>
        <dbReference type="SAM" id="Phobius"/>
    </source>
</evidence>
<dbReference type="Pfam" id="PF01478">
    <property type="entry name" value="Peptidase_A24"/>
    <property type="match status" value="1"/>
</dbReference>
<dbReference type="PANTHER" id="PTHR30487:SF0">
    <property type="entry name" value="PREPILIN LEADER PEPTIDASE_N-METHYLTRANSFERASE-RELATED"/>
    <property type="match status" value="1"/>
</dbReference>
<reference evidence="4 5" key="1">
    <citation type="submission" date="2019-12" db="EMBL/GenBank/DDBJ databases">
        <title>Novel species isolated from a subtropical stream in China.</title>
        <authorList>
            <person name="Lu H."/>
        </authorList>
    </citation>
    <scope>NUCLEOTIDE SEQUENCE [LARGE SCALE GENOMIC DNA]</scope>
    <source>
        <strain evidence="4 5">CY42W</strain>
    </source>
</reference>
<evidence type="ECO:0000256" key="1">
    <source>
        <dbReference type="ARBA" id="ARBA00005801"/>
    </source>
</evidence>
<organism evidence="4 5">
    <name type="scientific">Duganella levis</name>
    <dbReference type="NCBI Taxonomy" id="2692169"/>
    <lineage>
        <taxon>Bacteria</taxon>
        <taxon>Pseudomonadati</taxon>
        <taxon>Pseudomonadota</taxon>
        <taxon>Betaproteobacteria</taxon>
        <taxon>Burkholderiales</taxon>
        <taxon>Oxalobacteraceae</taxon>
        <taxon>Telluria group</taxon>
        <taxon>Duganella</taxon>
    </lineage>
</organism>
<keyword evidence="5" id="KW-1185">Reference proteome</keyword>
<dbReference type="Gene3D" id="1.20.120.1220">
    <property type="match status" value="1"/>
</dbReference>
<comment type="similarity">
    <text evidence="1">Belongs to the peptidase A24 family.</text>
</comment>
<protein>
    <recommendedName>
        <fullName evidence="3">Prepilin type IV endopeptidase peptidase domain-containing protein</fullName>
    </recommendedName>
</protein>
<feature type="transmembrane region" description="Helical" evidence="2">
    <location>
        <begin position="29"/>
        <end position="47"/>
    </location>
</feature>
<keyword evidence="2" id="KW-1133">Transmembrane helix</keyword>
<accession>A0ABW9W9X0</accession>
<feature type="transmembrane region" description="Helical" evidence="2">
    <location>
        <begin position="59"/>
        <end position="81"/>
    </location>
</feature>
<keyword evidence="2" id="KW-0812">Transmembrane</keyword>
<dbReference type="PANTHER" id="PTHR30487">
    <property type="entry name" value="TYPE 4 PREPILIN-LIKE PROTEINS LEADER PEPTIDE-PROCESSING ENZYME"/>
    <property type="match status" value="1"/>
</dbReference>